<proteinExistence type="predicted"/>
<reference evidence="1" key="1">
    <citation type="journal article" date="2020" name="Virus Res.">
        <title>Identification and characterization of a novel rhabdovirus infecting peach in China.</title>
        <authorList>
            <person name="Zhou J."/>
            <person name="Cao K."/>
            <person name="Zhang Z."/>
            <person name="Wang L."/>
            <person name="Li S."/>
        </authorList>
    </citation>
    <scope>NUCLEOTIDE SEQUENCE</scope>
    <source>
        <strain evidence="1">NSTT</strain>
    </source>
</reference>
<protein>
    <submittedName>
        <fullName evidence="1">Matrix protein</fullName>
    </submittedName>
</protein>
<evidence type="ECO:0000313" key="2">
    <source>
        <dbReference type="Proteomes" id="UP000677443"/>
    </source>
</evidence>
<dbReference type="RefSeq" id="YP_010798421.1">
    <property type="nucleotide sequence ID" value="NC_076448.1"/>
</dbReference>
<name>A0A6G9L8K2_9RHAB</name>
<accession>A0A6G9L8K2</accession>
<organism evidence="1 2">
    <name type="scientific">Peach virus 1</name>
    <dbReference type="NCBI Taxonomy" id="2721273"/>
    <lineage>
        <taxon>Viruses</taxon>
        <taxon>Riboviria</taxon>
        <taxon>Orthornavirae</taxon>
        <taxon>Negarnaviricota</taxon>
        <taxon>Haploviricotina</taxon>
        <taxon>Monjiviricetes</taxon>
        <taxon>Mononegavirales</taxon>
        <taxon>Rhabdoviridae</taxon>
        <taxon>Betarhabdovirinae</taxon>
        <taxon>Alphanucleorhabdovirus</taxon>
        <taxon>Alphanucleorhabdovirus pruni</taxon>
    </lineage>
</organism>
<dbReference type="KEGG" id="vg:80536610"/>
<evidence type="ECO:0000313" key="1">
    <source>
        <dbReference type="EMBL" id="QIQ60848.1"/>
    </source>
</evidence>
<dbReference type="EMBL" id="MN520414">
    <property type="protein sequence ID" value="QIQ60848.1"/>
    <property type="molecule type" value="Viral_cRNA"/>
</dbReference>
<keyword evidence="2" id="KW-1185">Reference proteome</keyword>
<sequence length="247" mass="27872">MSGYSSLPSSSVPARRPLRIVDQGEYELVPPHPDEFENLDKKMGYYITLKITFLDPAYMAVIKEKLADGLEPIFDVIYRGYSYPALQENTWTEPNNLPHHVIEQYTMIAEAILEAENLELIVNREHGSGSSSTTSWMMISGGATLGIEDIKTVEIKGKWSPLPFFRSNMELPIINSATKAVKARVMLNIAARYPAHGMGLSPRVTINIAEDRVLTDRRFMIKYQRVKEEEGSCRSTVVSTIARRLFS</sequence>
<dbReference type="GeneID" id="80536610"/>
<dbReference type="Proteomes" id="UP000677443">
    <property type="component" value="Segment"/>
</dbReference>